<feature type="region of interest" description="Disordered" evidence="1">
    <location>
        <begin position="634"/>
        <end position="656"/>
    </location>
</feature>
<evidence type="ECO:0000256" key="1">
    <source>
        <dbReference type="SAM" id="MobiDB-lite"/>
    </source>
</evidence>
<feature type="compositionally biased region" description="Basic and acidic residues" evidence="1">
    <location>
        <begin position="537"/>
        <end position="546"/>
    </location>
</feature>
<evidence type="ECO:0000313" key="3">
    <source>
        <dbReference type="Proteomes" id="UP000002194"/>
    </source>
</evidence>
<feature type="compositionally biased region" description="Low complexity" evidence="1">
    <location>
        <begin position="162"/>
        <end position="171"/>
    </location>
</feature>
<feature type="compositionally biased region" description="Low complexity" evidence="1">
    <location>
        <begin position="112"/>
        <end position="121"/>
    </location>
</feature>
<feature type="compositionally biased region" description="Polar residues" evidence="1">
    <location>
        <begin position="645"/>
        <end position="654"/>
    </location>
</feature>
<accession>Q72WT6</accession>
<feature type="compositionally biased region" description="Polar residues" evidence="1">
    <location>
        <begin position="257"/>
        <end position="269"/>
    </location>
</feature>
<feature type="compositionally biased region" description="Low complexity" evidence="1">
    <location>
        <begin position="320"/>
        <end position="335"/>
    </location>
</feature>
<feature type="compositionally biased region" description="Polar residues" evidence="1">
    <location>
        <begin position="876"/>
        <end position="888"/>
    </location>
</feature>
<evidence type="ECO:0000313" key="2">
    <source>
        <dbReference type="EMBL" id="AAS94445.1"/>
    </source>
</evidence>
<feature type="region of interest" description="Disordered" evidence="1">
    <location>
        <begin position="802"/>
        <end position="893"/>
    </location>
</feature>
<feature type="compositionally biased region" description="Low complexity" evidence="1">
    <location>
        <begin position="384"/>
        <end position="405"/>
    </location>
</feature>
<dbReference type="HOGENOM" id="CLU_281157_0_0_7"/>
<dbReference type="EMBL" id="AE017286">
    <property type="protein sequence ID" value="AAS94445.1"/>
    <property type="molecule type" value="Genomic_DNA"/>
</dbReference>
<feature type="region of interest" description="Disordered" evidence="1">
    <location>
        <begin position="1"/>
        <end position="20"/>
    </location>
</feature>
<dbReference type="OrthoDB" id="5455173at2"/>
<feature type="compositionally biased region" description="Polar residues" evidence="1">
    <location>
        <begin position="231"/>
        <end position="249"/>
    </location>
</feature>
<dbReference type="PATRIC" id="fig|882.5.peg.3080"/>
<feature type="compositionally biased region" description="Low complexity" evidence="1">
    <location>
        <begin position="925"/>
        <end position="943"/>
    </location>
</feature>
<keyword evidence="2" id="KW-0614">Plasmid</keyword>
<feature type="compositionally biased region" description="Low complexity" evidence="1">
    <location>
        <begin position="513"/>
        <end position="527"/>
    </location>
</feature>
<feature type="compositionally biased region" description="Polar residues" evidence="1">
    <location>
        <begin position="481"/>
        <end position="502"/>
    </location>
</feature>
<name>Q72WT6_NITV2</name>
<reference evidence="2 3" key="1">
    <citation type="journal article" date="2004" name="Nat. Biotechnol.">
        <title>The genome sequence of the anaerobic, sulfate-reducing bacterium Desulfovibrio vulgaris Hildenborough.</title>
        <authorList>
            <person name="Heidelberg J.F."/>
            <person name="Seshadri R."/>
            <person name="Haveman S.A."/>
            <person name="Hemme C.L."/>
            <person name="Paulsen I.T."/>
            <person name="Kolonay J.F."/>
            <person name="Eisen J.A."/>
            <person name="Ward N."/>
            <person name="Methe B."/>
            <person name="Brinkac L.M."/>
            <person name="Daugherty S.C."/>
            <person name="Deboy R.T."/>
            <person name="Dodson R.J."/>
            <person name="Durkin A.S."/>
            <person name="Madupu R."/>
            <person name="Nelson W.C."/>
            <person name="Sullivan S.A."/>
            <person name="Fouts D."/>
            <person name="Haft D.H."/>
            <person name="Selengut J."/>
            <person name="Peterson J.D."/>
            <person name="Davidsen T.M."/>
            <person name="Zafar N."/>
            <person name="Zhou L."/>
            <person name="Radune D."/>
            <person name="Dimitrov G."/>
            <person name="Hance M."/>
            <person name="Tran K."/>
            <person name="Khouri H."/>
            <person name="Gill J."/>
            <person name="Utterback T.R."/>
            <person name="Feldblyum T.V."/>
            <person name="Wall J.D."/>
            <person name="Voordouw G."/>
            <person name="Fraser C.M."/>
        </authorList>
    </citation>
    <scope>NUCLEOTIDE SEQUENCE [LARGE SCALE GENOMIC DNA]</scope>
    <source>
        <strain evidence="3">ATCC 29579 / DSM 644 / NCIMB 8303 / VKM B-1760 / Hildenborough</strain>
        <plasmid evidence="3">pDV</plasmid>
    </source>
</reference>
<sequence>MPPEATANASPAGQQPKRRRVTLADRLRQASKMQFESPEQIAAREALEKMNRESALATPGDTDSHGVSSAVTPDKPTTHQHKAVAESAKDAPSPPTVTSPSPAIEDDLGHDTSAATSARASTGEDATCAASGTTPRDDDAGHPLTGAVTRDVTTPETRTVTHDTPVTPVTTKATGDCDRHPATTAVTSDTDSETVTATDTSDAKRHPVSPAATDASNSHPVTADVTPDVTPDSNAHRTTMAVTGDSTVTPDGELPASSASTREPKTVSSAADRAYTAPHASRGRDAGDDTGHPMTDTVTSDGTSPPPPLFVPAHGPLTHGAVAATDTAGAATVEEGPAHDVQPMRQAEASSAPHASREAPTGTAYAGTEAGSAHGHDRSTAGLATTAEETPCTPCEAPTPETAATLHDRSAVNARAMGTEKVTGTERVTPDPTGHPVTAAITVRHDEGPLPGAETPGVSGAESPHVTPHVTPRVTPRVTPDATQDATPEASGSTLPGATSDLTGGLTGGPSVTAAGAEADAGTETGAPYARAAASKDQSDATRPGDDIAPSHAARQAAGISDGATTVSDVTPLSAHDTMSSFVTDDSHGHPMTDNVTTTEPTVHQAMAHGMAPVVNSPKPEGGVHVRSPLPAHDLAGHMGHSAEQAPQTGNVTDDASRHGVSAEVTPDMSATAPVTPVTPVIPVRPGTPGPLAGLTTSRTLLNSTLQVNIYNMVLEAGGAVFTSGGQMAKRFDVAVRSVRRTLDLMETKGILSRESGAAGMTLRLLMDPLSVMGIHASGLPAGVIGAVHDAGAVHDGIMGGHAPYRTGRGPDMPTFPSGSPAAHTPEFVAGHGTGAEGRGGYPAAGMPQPHAPHPSPSPRDSYGHPSFMHAAPHPVQTSPHLNDQQGRAANPGDMVAPHRPAAAHQMHGGMVPRHQPGATQTGQAASVSGAGTPGTTAGDAFGVPSGGPGADMAFFRERYPHLARAGFGPAQVKQVREALASRDLPDDLVEESLGYAEWELEHGTMVDAKGQPIAKPADWVFKSLAMHGCYRRPAGYVDPLEEARARIAERIAAQTAHREQLARLREEQEKLEMEALIDAEVERLAAAPDSAEVDELLQGLPAVLRAKGLESALVQREMRRRLRERLFPEG</sequence>
<feature type="region of interest" description="Disordered" evidence="1">
    <location>
        <begin position="29"/>
        <end position="570"/>
    </location>
</feature>
<keyword evidence="3" id="KW-1185">Reference proteome</keyword>
<protein>
    <submittedName>
        <fullName evidence="2">Uncharacterized protein</fullName>
    </submittedName>
</protein>
<geneLocation type="plasmid" evidence="2 3">
    <name>pDV</name>
</geneLocation>
<dbReference type="SMR" id="Q72WT6"/>
<dbReference type="EnsemblBacteria" id="AAS94445">
    <property type="protein sequence ID" value="AAS94445"/>
    <property type="gene ID" value="DVUA0003"/>
</dbReference>
<dbReference type="KEGG" id="dvu:DVUA0003"/>
<proteinExistence type="predicted"/>
<organism evidence="2 3">
    <name type="scientific">Nitratidesulfovibrio vulgaris (strain ATCC 29579 / DSM 644 / CCUG 34227 / NCIMB 8303 / VKM B-1760 / Hildenborough)</name>
    <name type="common">Desulfovibrio vulgaris</name>
    <dbReference type="NCBI Taxonomy" id="882"/>
    <lineage>
        <taxon>Bacteria</taxon>
        <taxon>Pseudomonadati</taxon>
        <taxon>Thermodesulfobacteriota</taxon>
        <taxon>Desulfovibrionia</taxon>
        <taxon>Desulfovibrionales</taxon>
        <taxon>Desulfovibrionaceae</taxon>
        <taxon>Nitratidesulfovibrio</taxon>
    </lineage>
</organism>
<feature type="compositionally biased region" description="Gly residues" evidence="1">
    <location>
        <begin position="832"/>
        <end position="843"/>
    </location>
</feature>
<dbReference type="AlphaFoldDB" id="Q72WT6"/>
<gene>
    <name evidence="2" type="ordered locus">DVUA0003</name>
</gene>
<feature type="compositionally biased region" description="Polar residues" evidence="1">
    <location>
        <begin position="184"/>
        <end position="200"/>
    </location>
</feature>
<dbReference type="Proteomes" id="UP000002194">
    <property type="component" value="Plasmid pDV"/>
</dbReference>
<dbReference type="RefSeq" id="WP_011176581.1">
    <property type="nucleotide sequence ID" value="NC_005863.1"/>
</dbReference>
<feature type="compositionally biased region" description="Basic and acidic residues" evidence="1">
    <location>
        <begin position="282"/>
        <end position="291"/>
    </location>
</feature>
<feature type="region of interest" description="Disordered" evidence="1">
    <location>
        <begin position="915"/>
        <end position="945"/>
    </location>
</feature>